<feature type="repeat" description="PPR" evidence="2">
    <location>
        <begin position="22"/>
        <end position="56"/>
    </location>
</feature>
<feature type="region of interest" description="Disordered" evidence="3">
    <location>
        <begin position="202"/>
        <end position="227"/>
    </location>
</feature>
<dbReference type="InterPro" id="IPR011990">
    <property type="entry name" value="TPR-like_helical_dom_sf"/>
</dbReference>
<dbReference type="InterPro" id="IPR046960">
    <property type="entry name" value="PPR_At4g14850-like_plant"/>
</dbReference>
<dbReference type="Gene3D" id="1.25.40.10">
    <property type="entry name" value="Tetratricopeptide repeat domain"/>
    <property type="match status" value="1"/>
</dbReference>
<dbReference type="PANTHER" id="PTHR47926:SF526">
    <property type="entry name" value="PENTACOTRIPEPTIDE-REPEAT REGION OF PRORP DOMAIN-CONTAINING PROTEIN"/>
    <property type="match status" value="1"/>
</dbReference>
<evidence type="ECO:0000313" key="5">
    <source>
        <dbReference type="Proteomes" id="UP000583929"/>
    </source>
</evidence>
<dbReference type="PROSITE" id="PS51375">
    <property type="entry name" value="PPR"/>
    <property type="match status" value="1"/>
</dbReference>
<sequence>MYASCGVINEAYEEFIKMPKRKTVSWTTIINGFAKLGRGEEALHVLWTMLSSRMSEESPDEINFIGALCACSHGGLVQDGRHIFKFMIQTLGIKPSIEHYGCMVDLLSRMLLLSIKCLMRSTKWTQQIFFCMLINIEFWYRNFSNQATSTITNPHPKFWSFPKQWDFEIFIYNVITCLSVLETWRNIESSSTIKLSRRSGFAKEGKSSDPIVEEKRREEKRNKSESVGYLSSIVKAEDHKPAKKCLRVHFDTSSLVIA</sequence>
<dbReference type="Pfam" id="PF01535">
    <property type="entry name" value="PPR"/>
    <property type="match status" value="1"/>
</dbReference>
<keyword evidence="1" id="KW-0677">Repeat</keyword>
<dbReference type="InterPro" id="IPR002885">
    <property type="entry name" value="PPR_rpt"/>
</dbReference>
<gene>
    <name evidence="4" type="ORF">G4B88_027858</name>
</gene>
<evidence type="ECO:0000256" key="1">
    <source>
        <dbReference type="ARBA" id="ARBA00022737"/>
    </source>
</evidence>
<dbReference type="AlphaFoldDB" id="A0A7J6I6A9"/>
<dbReference type="Proteomes" id="UP000583929">
    <property type="component" value="Unassembled WGS sequence"/>
</dbReference>
<evidence type="ECO:0000256" key="3">
    <source>
        <dbReference type="SAM" id="MobiDB-lite"/>
    </source>
</evidence>
<protein>
    <recommendedName>
        <fullName evidence="6">Pentatricopeptide repeat-containing protein</fullName>
    </recommendedName>
</protein>
<feature type="compositionally biased region" description="Basic and acidic residues" evidence="3">
    <location>
        <begin position="202"/>
        <end position="224"/>
    </location>
</feature>
<keyword evidence="5" id="KW-1185">Reference proteome</keyword>
<dbReference type="PANTHER" id="PTHR47926">
    <property type="entry name" value="PENTATRICOPEPTIDE REPEAT-CONTAINING PROTEIN"/>
    <property type="match status" value="1"/>
</dbReference>
<dbReference type="EMBL" id="JAATIQ010000005">
    <property type="protein sequence ID" value="KAF4403087.1"/>
    <property type="molecule type" value="Genomic_DNA"/>
</dbReference>
<evidence type="ECO:0000313" key="4">
    <source>
        <dbReference type="EMBL" id="KAF4403087.1"/>
    </source>
</evidence>
<accession>A0A7J6I6A9</accession>
<dbReference type="GO" id="GO:0003723">
    <property type="term" value="F:RNA binding"/>
    <property type="evidence" value="ECO:0007669"/>
    <property type="project" value="InterPro"/>
</dbReference>
<evidence type="ECO:0008006" key="6">
    <source>
        <dbReference type="Google" id="ProtNLM"/>
    </source>
</evidence>
<comment type="caution">
    <text evidence="4">The sequence shown here is derived from an EMBL/GenBank/DDBJ whole genome shotgun (WGS) entry which is preliminary data.</text>
</comment>
<reference evidence="4 5" key="1">
    <citation type="journal article" date="2020" name="bioRxiv">
        <title>Sequence and annotation of 42 cannabis genomes reveals extensive copy number variation in cannabinoid synthesis and pathogen resistance genes.</title>
        <authorList>
            <person name="Mckernan K.J."/>
            <person name="Helbert Y."/>
            <person name="Kane L.T."/>
            <person name="Ebling H."/>
            <person name="Zhang L."/>
            <person name="Liu B."/>
            <person name="Eaton Z."/>
            <person name="Mclaughlin S."/>
            <person name="Kingan S."/>
            <person name="Baybayan P."/>
            <person name="Concepcion G."/>
            <person name="Jordan M."/>
            <person name="Riva A."/>
            <person name="Barbazuk W."/>
            <person name="Harkins T."/>
        </authorList>
    </citation>
    <scope>NUCLEOTIDE SEQUENCE [LARGE SCALE GENOMIC DNA]</scope>
    <source>
        <strain evidence="5">cv. Jamaican Lion 4</strain>
        <tissue evidence="4">Leaf</tissue>
    </source>
</reference>
<dbReference type="GO" id="GO:0009451">
    <property type="term" value="P:RNA modification"/>
    <property type="evidence" value="ECO:0007669"/>
    <property type="project" value="InterPro"/>
</dbReference>
<evidence type="ECO:0000256" key="2">
    <source>
        <dbReference type="PROSITE-ProRule" id="PRU00708"/>
    </source>
</evidence>
<name>A0A7J6I6A9_CANSA</name>
<organism evidence="4 5">
    <name type="scientific">Cannabis sativa</name>
    <name type="common">Hemp</name>
    <name type="synonym">Marijuana</name>
    <dbReference type="NCBI Taxonomy" id="3483"/>
    <lineage>
        <taxon>Eukaryota</taxon>
        <taxon>Viridiplantae</taxon>
        <taxon>Streptophyta</taxon>
        <taxon>Embryophyta</taxon>
        <taxon>Tracheophyta</taxon>
        <taxon>Spermatophyta</taxon>
        <taxon>Magnoliopsida</taxon>
        <taxon>eudicotyledons</taxon>
        <taxon>Gunneridae</taxon>
        <taxon>Pentapetalae</taxon>
        <taxon>rosids</taxon>
        <taxon>fabids</taxon>
        <taxon>Rosales</taxon>
        <taxon>Cannabaceae</taxon>
        <taxon>Cannabis</taxon>
    </lineage>
</organism>
<dbReference type="NCBIfam" id="TIGR00756">
    <property type="entry name" value="PPR"/>
    <property type="match status" value="1"/>
</dbReference>
<proteinExistence type="predicted"/>